<comment type="similarity">
    <text evidence="2">Belongs to the CorA metal ion transporter (MIT) (TC 1.A.35) family.</text>
</comment>
<keyword evidence="4" id="KW-1003">Cell membrane</keyword>
<name>A0A8H7TK80_9HELO</name>
<organism evidence="10 11">
    <name type="scientific">Cadophora malorum</name>
    <dbReference type="NCBI Taxonomy" id="108018"/>
    <lineage>
        <taxon>Eukaryota</taxon>
        <taxon>Fungi</taxon>
        <taxon>Dikarya</taxon>
        <taxon>Ascomycota</taxon>
        <taxon>Pezizomycotina</taxon>
        <taxon>Leotiomycetes</taxon>
        <taxon>Helotiales</taxon>
        <taxon>Ploettnerulaceae</taxon>
        <taxon>Cadophora</taxon>
    </lineage>
</organism>
<dbReference type="Gene3D" id="3.30.460.20">
    <property type="entry name" value="CorA soluble domain-like"/>
    <property type="match status" value="1"/>
</dbReference>
<evidence type="ECO:0000313" key="10">
    <source>
        <dbReference type="EMBL" id="KAG4420752.1"/>
    </source>
</evidence>
<reference evidence="10" key="1">
    <citation type="submission" date="2021-02" db="EMBL/GenBank/DDBJ databases">
        <title>Genome sequence Cadophora malorum strain M34.</title>
        <authorList>
            <person name="Stefanovic E."/>
            <person name="Vu D."/>
            <person name="Scully C."/>
            <person name="Dijksterhuis J."/>
            <person name="Roader J."/>
            <person name="Houbraken J."/>
        </authorList>
    </citation>
    <scope>NUCLEOTIDE SEQUENCE</scope>
    <source>
        <strain evidence="10">M34</strain>
    </source>
</reference>
<dbReference type="GO" id="GO:0015087">
    <property type="term" value="F:cobalt ion transmembrane transporter activity"/>
    <property type="evidence" value="ECO:0007669"/>
    <property type="project" value="TreeGrafter"/>
</dbReference>
<dbReference type="PANTHER" id="PTHR46494">
    <property type="entry name" value="CORA FAMILY METAL ION TRANSPORTER (EUROFUNG)"/>
    <property type="match status" value="1"/>
</dbReference>
<evidence type="ECO:0000313" key="11">
    <source>
        <dbReference type="Proteomes" id="UP000664132"/>
    </source>
</evidence>
<dbReference type="InterPro" id="IPR002523">
    <property type="entry name" value="MgTranspt_CorA/ZnTranspt_ZntB"/>
</dbReference>
<evidence type="ECO:0000256" key="5">
    <source>
        <dbReference type="ARBA" id="ARBA00022692"/>
    </source>
</evidence>
<feature type="transmembrane region" description="Helical" evidence="9">
    <location>
        <begin position="546"/>
        <end position="563"/>
    </location>
</feature>
<gene>
    <name evidence="10" type="ORF">IFR04_006138</name>
</gene>
<feature type="region of interest" description="Disordered" evidence="8">
    <location>
        <begin position="1"/>
        <end position="67"/>
    </location>
</feature>
<dbReference type="InterPro" id="IPR045861">
    <property type="entry name" value="CorA_cytoplasmic_dom"/>
</dbReference>
<dbReference type="Proteomes" id="UP000664132">
    <property type="component" value="Unassembled WGS sequence"/>
</dbReference>
<keyword evidence="11" id="KW-1185">Reference proteome</keyword>
<accession>A0A8H7TK80</accession>
<protein>
    <submittedName>
        <fullName evidence="10">Uncharacterized protein</fullName>
    </submittedName>
</protein>
<dbReference type="Pfam" id="PF01544">
    <property type="entry name" value="CorA"/>
    <property type="match status" value="1"/>
</dbReference>
<dbReference type="GO" id="GO:0050897">
    <property type="term" value="F:cobalt ion binding"/>
    <property type="evidence" value="ECO:0007669"/>
    <property type="project" value="TreeGrafter"/>
</dbReference>
<evidence type="ECO:0000256" key="3">
    <source>
        <dbReference type="ARBA" id="ARBA00022448"/>
    </source>
</evidence>
<dbReference type="EMBL" id="JAFJYH010000078">
    <property type="protein sequence ID" value="KAG4420752.1"/>
    <property type="molecule type" value="Genomic_DNA"/>
</dbReference>
<dbReference type="PANTHER" id="PTHR46494:SF1">
    <property type="entry name" value="CORA FAMILY METAL ION TRANSPORTER (EUROFUNG)"/>
    <property type="match status" value="1"/>
</dbReference>
<dbReference type="SUPFAM" id="SSF143865">
    <property type="entry name" value="CorA soluble domain-like"/>
    <property type="match status" value="1"/>
</dbReference>
<comment type="subcellular location">
    <subcellularLocation>
        <location evidence="1">Cell membrane</location>
        <topology evidence="1">Multi-pass membrane protein</topology>
    </subcellularLocation>
</comment>
<dbReference type="Gene3D" id="1.20.58.340">
    <property type="entry name" value="Magnesium transport protein CorA, transmembrane region"/>
    <property type="match status" value="2"/>
</dbReference>
<evidence type="ECO:0000256" key="2">
    <source>
        <dbReference type="ARBA" id="ARBA00009765"/>
    </source>
</evidence>
<dbReference type="AlphaFoldDB" id="A0A8H7TK80"/>
<dbReference type="GO" id="GO:0015095">
    <property type="term" value="F:magnesium ion transmembrane transporter activity"/>
    <property type="evidence" value="ECO:0007669"/>
    <property type="project" value="TreeGrafter"/>
</dbReference>
<dbReference type="GO" id="GO:0000287">
    <property type="term" value="F:magnesium ion binding"/>
    <property type="evidence" value="ECO:0007669"/>
    <property type="project" value="TreeGrafter"/>
</dbReference>
<evidence type="ECO:0000256" key="9">
    <source>
        <dbReference type="SAM" id="Phobius"/>
    </source>
</evidence>
<keyword evidence="5 9" id="KW-0812">Transmembrane</keyword>
<dbReference type="OrthoDB" id="165352at2759"/>
<dbReference type="GO" id="GO:0005886">
    <property type="term" value="C:plasma membrane"/>
    <property type="evidence" value="ECO:0007669"/>
    <property type="project" value="UniProtKB-SubCell"/>
</dbReference>
<evidence type="ECO:0000256" key="1">
    <source>
        <dbReference type="ARBA" id="ARBA00004651"/>
    </source>
</evidence>
<evidence type="ECO:0000256" key="6">
    <source>
        <dbReference type="ARBA" id="ARBA00022989"/>
    </source>
</evidence>
<sequence>MADPFPPAVRDFSDTSPTFEPVTSPTHVNFDLEAGEGEPRPPTAKNDDGLRRSTSVKSDPIMGISQSPTMLRRRNRTNTAKSFATVDITPMRPNWQAGQEPGLDPSKPNGGRTELPTFHEQCQITIVDFSEEHMVGYELDNEQLIKFLDEKQESWVKCRWINVNGLSWDVIQALGQYKKLHRLAIEDMINTANRTKADWYADHTYMVLTLQKLIHLHPDAEDSDSEDGDMDSIRRPKRGRVGKFFHNMFSGSKSKRKRQEKNMVAGVHDPANGFVTGHTEGASEPHLQNLKTLQRYHGGPNKERMEFMEKHSPLTSRKYAVSAEQVSIFLTSDNTVISFFETSADDIEEPILQRLRTPDTILRQSCDASMIVQAILDAIIDLAIPVATTYQDVIGDLELDVLTQPDLKHTTSLYVITSEIMTFRGFVNPIVNLINALRDHKGAISGLGARSDTTKSAKTVNLSSMAQTYLGDVEDHIILITESLDQMRRACDNMIDLIFNTMTAYTNETLKQLTNITIIFLPMTFLTGYFGMNIEPFPALYHGESYFWIIAVPVAVVTVLFLMRDSIRWWLNKHVQRRGISRRRRGRLEREAEAHKAAEAKRRF</sequence>
<comment type="caution">
    <text evidence="10">The sequence shown here is derived from an EMBL/GenBank/DDBJ whole genome shotgun (WGS) entry which is preliminary data.</text>
</comment>
<dbReference type="InterPro" id="IPR045863">
    <property type="entry name" value="CorA_TM1_TM2"/>
</dbReference>
<keyword evidence="6 9" id="KW-1133">Transmembrane helix</keyword>
<keyword evidence="7 9" id="KW-0472">Membrane</keyword>
<keyword evidence="3" id="KW-0813">Transport</keyword>
<evidence type="ECO:0000256" key="7">
    <source>
        <dbReference type="ARBA" id="ARBA00023136"/>
    </source>
</evidence>
<evidence type="ECO:0000256" key="8">
    <source>
        <dbReference type="SAM" id="MobiDB-lite"/>
    </source>
</evidence>
<proteinExistence type="inferred from homology"/>
<evidence type="ECO:0000256" key="4">
    <source>
        <dbReference type="ARBA" id="ARBA00022475"/>
    </source>
</evidence>
<feature type="compositionally biased region" description="Polar residues" evidence="8">
    <location>
        <begin position="14"/>
        <end position="27"/>
    </location>
</feature>
<dbReference type="SUPFAM" id="SSF144083">
    <property type="entry name" value="Magnesium transport protein CorA, transmembrane region"/>
    <property type="match status" value="1"/>
</dbReference>